<feature type="region of interest" description="Disordered" evidence="1">
    <location>
        <begin position="1"/>
        <end position="33"/>
    </location>
</feature>
<sequence>MRAQERPDLIQGPIGEVPTITRENEQRETARSEVRKRRDVVFARFPESLEIIASPQSSIGSGLRSHAEKVHTTGDVDFIARDPCRHRPRQRCLHRRWGHEFPEIGV</sequence>
<dbReference type="Proteomes" id="UP000030645">
    <property type="component" value="Unassembled WGS sequence"/>
</dbReference>
<reference evidence="3" key="1">
    <citation type="submission" date="2013-01" db="EMBL/GenBank/DDBJ databases">
        <title>Draft Genome Sequence of a Mulberry Tree, Morus notabilis C.K. Schneid.</title>
        <authorList>
            <person name="He N."/>
            <person name="Zhao S."/>
        </authorList>
    </citation>
    <scope>NUCLEOTIDE SEQUENCE</scope>
</reference>
<accession>W9QWH9</accession>
<dbReference type="EMBL" id="KE343313">
    <property type="protein sequence ID" value="EXB23122.1"/>
    <property type="molecule type" value="Genomic_DNA"/>
</dbReference>
<feature type="compositionally biased region" description="Basic and acidic residues" evidence="1">
    <location>
        <begin position="22"/>
        <end position="33"/>
    </location>
</feature>
<protein>
    <submittedName>
        <fullName evidence="2">Uncharacterized protein</fullName>
    </submittedName>
</protein>
<proteinExistence type="predicted"/>
<evidence type="ECO:0000313" key="2">
    <source>
        <dbReference type="EMBL" id="EXB23122.1"/>
    </source>
</evidence>
<gene>
    <name evidence="2" type="ORF">L484_016135</name>
</gene>
<evidence type="ECO:0000256" key="1">
    <source>
        <dbReference type="SAM" id="MobiDB-lite"/>
    </source>
</evidence>
<name>W9QWH9_9ROSA</name>
<keyword evidence="3" id="KW-1185">Reference proteome</keyword>
<evidence type="ECO:0000313" key="3">
    <source>
        <dbReference type="Proteomes" id="UP000030645"/>
    </source>
</evidence>
<dbReference type="AlphaFoldDB" id="W9QWH9"/>
<organism evidence="2 3">
    <name type="scientific">Morus notabilis</name>
    <dbReference type="NCBI Taxonomy" id="981085"/>
    <lineage>
        <taxon>Eukaryota</taxon>
        <taxon>Viridiplantae</taxon>
        <taxon>Streptophyta</taxon>
        <taxon>Embryophyta</taxon>
        <taxon>Tracheophyta</taxon>
        <taxon>Spermatophyta</taxon>
        <taxon>Magnoliopsida</taxon>
        <taxon>eudicotyledons</taxon>
        <taxon>Gunneridae</taxon>
        <taxon>Pentapetalae</taxon>
        <taxon>rosids</taxon>
        <taxon>fabids</taxon>
        <taxon>Rosales</taxon>
        <taxon>Moraceae</taxon>
        <taxon>Moreae</taxon>
        <taxon>Morus</taxon>
    </lineage>
</organism>